<evidence type="ECO:0000256" key="1">
    <source>
        <dbReference type="ARBA" id="ARBA00007283"/>
    </source>
</evidence>
<evidence type="ECO:0000256" key="3">
    <source>
        <dbReference type="ARBA" id="ARBA00022851"/>
    </source>
</evidence>
<dbReference type="GeneTree" id="ENSGT00950000182967"/>
<dbReference type="GO" id="GO:0071276">
    <property type="term" value="P:cellular response to cadmium ion"/>
    <property type="evidence" value="ECO:0007669"/>
    <property type="project" value="TreeGrafter"/>
</dbReference>
<dbReference type="InterPro" id="IPR023587">
    <property type="entry name" value="Metalthion_dom_sf_vert"/>
</dbReference>
<sequence length="94" mass="9966">VAFLYEGLLGTPPPTPHTGPLFQVMTLFLPPGGSCNCAGHCTCKKCKCMSCNKSEQSFFCCCFGCCCCCPAGFNKCARGCVCKQPASEKCSCCH</sequence>
<protein>
    <recommendedName>
        <fullName evidence="4">Metallothionein</fullName>
    </recommendedName>
</protein>
<dbReference type="PROSITE" id="PS00203">
    <property type="entry name" value="METALLOTHIONEIN_VRT"/>
    <property type="match status" value="1"/>
</dbReference>
<dbReference type="GO" id="GO:0071294">
    <property type="term" value="P:cellular response to zinc ion"/>
    <property type="evidence" value="ECO:0007669"/>
    <property type="project" value="TreeGrafter"/>
</dbReference>
<dbReference type="GO" id="GO:0005737">
    <property type="term" value="C:cytoplasm"/>
    <property type="evidence" value="ECO:0007669"/>
    <property type="project" value="TreeGrafter"/>
</dbReference>
<dbReference type="GO" id="GO:0010273">
    <property type="term" value="P:detoxification of copper ion"/>
    <property type="evidence" value="ECO:0007669"/>
    <property type="project" value="TreeGrafter"/>
</dbReference>
<dbReference type="Pfam" id="PF00131">
    <property type="entry name" value="Metallothio"/>
    <property type="match status" value="1"/>
</dbReference>
<dbReference type="GO" id="GO:0005634">
    <property type="term" value="C:nucleus"/>
    <property type="evidence" value="ECO:0007669"/>
    <property type="project" value="TreeGrafter"/>
</dbReference>
<dbReference type="Proteomes" id="UP000594220">
    <property type="component" value="Unplaced"/>
</dbReference>
<accession>A0A7M4E2F2</accession>
<keyword evidence="3 4" id="KW-0480">Metal-thiolate cluster</keyword>
<dbReference type="GO" id="GO:0046872">
    <property type="term" value="F:metal ion binding"/>
    <property type="evidence" value="ECO:0007669"/>
    <property type="project" value="UniProtKB-KW"/>
</dbReference>
<comment type="function">
    <text evidence="4">Metallothioneins have a high content of cysteine residues that bind various heavy metals.</text>
</comment>
<dbReference type="InterPro" id="IPR018064">
    <property type="entry name" value="Metalthion_vert_metal_BS"/>
</dbReference>
<name>A0A7M4E2F2_CROPO</name>
<dbReference type="InterPro" id="IPR017854">
    <property type="entry name" value="Metalthion_dom_sf"/>
</dbReference>
<dbReference type="SUPFAM" id="SSF57868">
    <property type="entry name" value="Metallothionein"/>
    <property type="match status" value="1"/>
</dbReference>
<reference evidence="5" key="1">
    <citation type="submission" date="2025-08" db="UniProtKB">
        <authorList>
            <consortium name="Ensembl"/>
        </authorList>
    </citation>
    <scope>IDENTIFICATION</scope>
</reference>
<keyword evidence="2 4" id="KW-0479">Metal-binding</keyword>
<evidence type="ECO:0000256" key="2">
    <source>
        <dbReference type="ARBA" id="ARBA00022723"/>
    </source>
</evidence>
<dbReference type="InterPro" id="IPR000006">
    <property type="entry name" value="Metalthion_vert"/>
</dbReference>
<dbReference type="AlphaFoldDB" id="A0A7M4E2F2"/>
<dbReference type="PANTHER" id="PTHR23299:SF24">
    <property type="entry name" value="METALLOTHIONEIN-1X"/>
    <property type="match status" value="1"/>
</dbReference>
<evidence type="ECO:0000313" key="5">
    <source>
        <dbReference type="Ensembl" id="ENSCPRP00005003383.1"/>
    </source>
</evidence>
<keyword evidence="6" id="KW-1185">Reference proteome</keyword>
<proteinExistence type="inferred from homology"/>
<dbReference type="Ensembl" id="ENSCPRT00005003962.1">
    <property type="protein sequence ID" value="ENSCPRP00005003383.1"/>
    <property type="gene ID" value="ENSCPRG00005002488.1"/>
</dbReference>
<dbReference type="GO" id="GO:0006882">
    <property type="term" value="P:intracellular zinc ion homeostasis"/>
    <property type="evidence" value="ECO:0007669"/>
    <property type="project" value="TreeGrafter"/>
</dbReference>
<dbReference type="Gene3D" id="4.10.10.10">
    <property type="entry name" value="Metallothionein Isoform II"/>
    <property type="match status" value="1"/>
</dbReference>
<evidence type="ECO:0000313" key="6">
    <source>
        <dbReference type="Proteomes" id="UP000594220"/>
    </source>
</evidence>
<organism evidence="5 6">
    <name type="scientific">Crocodylus porosus</name>
    <name type="common">Saltwater crocodile</name>
    <name type="synonym">Estuarine crocodile</name>
    <dbReference type="NCBI Taxonomy" id="8502"/>
    <lineage>
        <taxon>Eukaryota</taxon>
        <taxon>Metazoa</taxon>
        <taxon>Chordata</taxon>
        <taxon>Craniata</taxon>
        <taxon>Vertebrata</taxon>
        <taxon>Euteleostomi</taxon>
        <taxon>Archelosauria</taxon>
        <taxon>Archosauria</taxon>
        <taxon>Crocodylia</taxon>
        <taxon>Longirostres</taxon>
        <taxon>Crocodylidae</taxon>
        <taxon>Crocodylus</taxon>
    </lineage>
</organism>
<dbReference type="GO" id="GO:0071280">
    <property type="term" value="P:cellular response to copper ion"/>
    <property type="evidence" value="ECO:0007669"/>
    <property type="project" value="TreeGrafter"/>
</dbReference>
<evidence type="ECO:0000256" key="4">
    <source>
        <dbReference type="RuleBase" id="RU000621"/>
    </source>
</evidence>
<comment type="similarity">
    <text evidence="1 4">Belongs to the metallothionein superfamily. Type 1 family.</text>
</comment>
<dbReference type="PANTHER" id="PTHR23299">
    <property type="entry name" value="METALLOTHIONEIN"/>
    <property type="match status" value="1"/>
</dbReference>
<reference evidence="5" key="2">
    <citation type="submission" date="2025-09" db="UniProtKB">
        <authorList>
            <consortium name="Ensembl"/>
        </authorList>
    </citation>
    <scope>IDENTIFICATION</scope>
</reference>